<dbReference type="AlphaFoldDB" id="R9PLY2"/>
<dbReference type="GO" id="GO:0006284">
    <property type="term" value="P:base-excision repair"/>
    <property type="evidence" value="ECO:0007669"/>
    <property type="project" value="InterPro"/>
</dbReference>
<keyword evidence="5" id="KW-0234">DNA repair</keyword>
<organism evidence="10 11">
    <name type="scientific">Agarivorans albus MKT 106</name>
    <dbReference type="NCBI Taxonomy" id="1331007"/>
    <lineage>
        <taxon>Bacteria</taxon>
        <taxon>Pseudomonadati</taxon>
        <taxon>Pseudomonadota</taxon>
        <taxon>Gammaproteobacteria</taxon>
        <taxon>Alteromonadales</taxon>
        <taxon>Alteromonadaceae</taxon>
        <taxon>Agarivorans</taxon>
    </lineage>
</organism>
<dbReference type="RefSeq" id="WP_016402088.1">
    <property type="nucleotide sequence ID" value="NZ_BARX01000015.1"/>
</dbReference>
<dbReference type="EMBL" id="BARX01000015">
    <property type="protein sequence ID" value="GAD02320.1"/>
    <property type="molecule type" value="Genomic_DNA"/>
</dbReference>
<accession>R9PLY2</accession>
<keyword evidence="11" id="KW-1185">Reference proteome</keyword>
<dbReference type="FunFam" id="1.10.340.30:FF:000009">
    <property type="entry name" value="DNA-3-methyladenine glycosylase I"/>
    <property type="match status" value="1"/>
</dbReference>
<protein>
    <recommendedName>
        <fullName evidence="8">DNA-3-methyladenine glycosylase I</fullName>
        <ecNumber evidence="8">3.2.2.20</ecNumber>
    </recommendedName>
</protein>
<evidence type="ECO:0000256" key="2">
    <source>
        <dbReference type="ARBA" id="ARBA00022763"/>
    </source>
</evidence>
<dbReference type="GO" id="GO:0046872">
    <property type="term" value="F:metal ion binding"/>
    <property type="evidence" value="ECO:0007669"/>
    <property type="project" value="UniProtKB-KW"/>
</dbReference>
<dbReference type="InterPro" id="IPR005019">
    <property type="entry name" value="Adenine_glyco"/>
</dbReference>
<reference evidence="10" key="1">
    <citation type="journal article" date="2013" name="Genome Announc.">
        <title>Draft Genome Sequence of Agarivorans albus Strain MKT 106T, an Agarolytic Marine Bacterium.</title>
        <authorList>
            <person name="Yasuike M."/>
            <person name="Nakamura Y."/>
            <person name="Kai W."/>
            <person name="Fujiwara A."/>
            <person name="Fukui Y."/>
            <person name="Satomi M."/>
            <person name="Sano M."/>
        </authorList>
    </citation>
    <scope>NUCLEOTIDE SEQUENCE [LARGE SCALE GENOMIC DNA]</scope>
</reference>
<comment type="function">
    <text evidence="7">Hydrolysis of the deoxyribose N-glycosidic bond to excise 3-methyladenine from the damaged DNA polymer formed by alkylation lesions.</text>
</comment>
<dbReference type="NCBIfam" id="TIGR00624">
    <property type="entry name" value="tag"/>
    <property type="match status" value="1"/>
</dbReference>
<evidence type="ECO:0000256" key="4">
    <source>
        <dbReference type="ARBA" id="ARBA00022833"/>
    </source>
</evidence>
<feature type="binding site" evidence="9">
    <location>
        <position position="20"/>
    </location>
    <ligand>
        <name>Zn(2+)</name>
        <dbReference type="ChEBI" id="CHEBI:29105"/>
    </ligand>
</feature>
<evidence type="ECO:0000256" key="1">
    <source>
        <dbReference type="ARBA" id="ARBA00022723"/>
    </source>
</evidence>
<evidence type="ECO:0000256" key="6">
    <source>
        <dbReference type="ARBA" id="ARBA00052558"/>
    </source>
</evidence>
<sequence>MSQQQRCPWCGDDPFYQQYHDQVWGRPVYDAKDLFAKLCLDGQQAGLSWITILRKQQTYYQAYADFEPSEIAKFDQAKVEELLQNPGIIRNKLKVNSVIRNAKSYLAMQEQGINFSEYLWSFVGGKPIQNSWTSMADIPTETAESQAMSKALKKAGFNFVGPTICYAFMQAVGMVNDHLVDCHVYQECLELGR</sequence>
<dbReference type="InterPro" id="IPR011257">
    <property type="entry name" value="DNA_glycosylase"/>
</dbReference>
<name>R9PLY2_AGAAL</name>
<dbReference type="Gene3D" id="1.10.340.30">
    <property type="entry name" value="Hypothetical protein, domain 2"/>
    <property type="match status" value="1"/>
</dbReference>
<dbReference type="PANTHER" id="PTHR30037">
    <property type="entry name" value="DNA-3-METHYLADENINE GLYCOSYLASE 1"/>
    <property type="match status" value="1"/>
</dbReference>
<dbReference type="STRING" id="1331007.AALB_2400"/>
<evidence type="ECO:0000313" key="11">
    <source>
        <dbReference type="Proteomes" id="UP000014461"/>
    </source>
</evidence>
<feature type="binding site" evidence="9">
    <location>
        <position position="182"/>
    </location>
    <ligand>
        <name>Zn(2+)</name>
        <dbReference type="ChEBI" id="CHEBI:29105"/>
    </ligand>
</feature>
<keyword evidence="4 9" id="KW-0862">Zinc</keyword>
<dbReference type="InterPro" id="IPR004597">
    <property type="entry name" value="Tag"/>
</dbReference>
<dbReference type="EC" id="3.2.2.20" evidence="8"/>
<keyword evidence="2" id="KW-0227">DNA damage</keyword>
<evidence type="ECO:0000256" key="9">
    <source>
        <dbReference type="PIRSR" id="PIRSR604597-1"/>
    </source>
</evidence>
<feature type="binding site" evidence="9">
    <location>
        <position position="178"/>
    </location>
    <ligand>
        <name>Zn(2+)</name>
        <dbReference type="ChEBI" id="CHEBI:29105"/>
    </ligand>
</feature>
<comment type="catalytic activity">
    <reaction evidence="6">
        <text>Hydrolysis of alkylated DNA, releasing 3-methyladenine.</text>
        <dbReference type="EC" id="3.2.2.20"/>
    </reaction>
</comment>
<proteinExistence type="predicted"/>
<evidence type="ECO:0000313" key="10">
    <source>
        <dbReference type="EMBL" id="GAD02320.1"/>
    </source>
</evidence>
<dbReference type="Proteomes" id="UP000014461">
    <property type="component" value="Unassembled WGS sequence"/>
</dbReference>
<dbReference type="InterPro" id="IPR052891">
    <property type="entry name" value="DNA-3mA_glycosylase"/>
</dbReference>
<comment type="caution">
    <text evidence="10">The sequence shown here is derived from an EMBL/GenBank/DDBJ whole genome shotgun (WGS) entry which is preliminary data.</text>
</comment>
<dbReference type="OrthoDB" id="9807664at2"/>
<gene>
    <name evidence="10" type="ORF">AALB_2400</name>
</gene>
<keyword evidence="3 10" id="KW-0378">Hydrolase</keyword>
<feature type="binding site" evidence="9">
    <location>
        <position position="7"/>
    </location>
    <ligand>
        <name>Zn(2+)</name>
        <dbReference type="ChEBI" id="CHEBI:29105"/>
    </ligand>
</feature>
<evidence type="ECO:0000256" key="5">
    <source>
        <dbReference type="ARBA" id="ARBA00023204"/>
    </source>
</evidence>
<dbReference type="GO" id="GO:0008725">
    <property type="term" value="F:DNA-3-methyladenine glycosylase activity"/>
    <property type="evidence" value="ECO:0007669"/>
    <property type="project" value="UniProtKB-EC"/>
</dbReference>
<dbReference type="Pfam" id="PF03352">
    <property type="entry name" value="Adenine_glyco"/>
    <property type="match status" value="1"/>
</dbReference>
<dbReference type="PANTHER" id="PTHR30037:SF4">
    <property type="entry name" value="DNA-3-METHYLADENINE GLYCOSYLASE I"/>
    <property type="match status" value="1"/>
</dbReference>
<evidence type="ECO:0000256" key="3">
    <source>
        <dbReference type="ARBA" id="ARBA00022801"/>
    </source>
</evidence>
<evidence type="ECO:0000256" key="7">
    <source>
        <dbReference type="ARBA" id="ARBA00057608"/>
    </source>
</evidence>
<evidence type="ECO:0000256" key="8">
    <source>
        <dbReference type="ARBA" id="ARBA00066766"/>
    </source>
</evidence>
<dbReference type="SUPFAM" id="SSF48150">
    <property type="entry name" value="DNA-glycosylase"/>
    <property type="match status" value="1"/>
</dbReference>
<keyword evidence="1 9" id="KW-0479">Metal-binding</keyword>
<keyword evidence="10" id="KW-0326">Glycosidase</keyword>